<comment type="caution">
    <text evidence="2">The sequence shown here is derived from an EMBL/GenBank/DDBJ whole genome shotgun (WGS) entry which is preliminary data.</text>
</comment>
<evidence type="ECO:0000313" key="2">
    <source>
        <dbReference type="EMBL" id="RTR27334.1"/>
    </source>
</evidence>
<dbReference type="AlphaFoldDB" id="A0A431VVV0"/>
<dbReference type="Proteomes" id="UP000271374">
    <property type="component" value="Unassembled WGS sequence"/>
</dbReference>
<dbReference type="RefSeq" id="WP_126410406.1">
    <property type="nucleotide sequence ID" value="NZ_RXNT01000019.1"/>
</dbReference>
<accession>A0A431VVV0</accession>
<feature type="transmembrane region" description="Helical" evidence="1">
    <location>
        <begin position="45"/>
        <end position="62"/>
    </location>
</feature>
<gene>
    <name evidence="2" type="ORF">EKG37_19245</name>
</gene>
<dbReference type="EMBL" id="RXNT01000019">
    <property type="protein sequence ID" value="RTR27334.1"/>
    <property type="molecule type" value="Genomic_DNA"/>
</dbReference>
<keyword evidence="3" id="KW-1185">Reference proteome</keyword>
<protein>
    <submittedName>
        <fullName evidence="2">Uncharacterized protein</fullName>
    </submittedName>
</protein>
<name>A0A431VVV0_9BACI</name>
<evidence type="ECO:0000256" key="1">
    <source>
        <dbReference type="SAM" id="Phobius"/>
    </source>
</evidence>
<keyword evidence="1" id="KW-1133">Transmembrane helix</keyword>
<keyword evidence="1" id="KW-0472">Membrane</keyword>
<dbReference type="OrthoDB" id="2456214at2"/>
<evidence type="ECO:0000313" key="3">
    <source>
        <dbReference type="Proteomes" id="UP000271374"/>
    </source>
</evidence>
<organism evidence="2 3">
    <name type="scientific">Bacillus yapensis</name>
    <dbReference type="NCBI Taxonomy" id="2492960"/>
    <lineage>
        <taxon>Bacteria</taxon>
        <taxon>Bacillati</taxon>
        <taxon>Bacillota</taxon>
        <taxon>Bacilli</taxon>
        <taxon>Bacillales</taxon>
        <taxon>Bacillaceae</taxon>
        <taxon>Bacillus</taxon>
    </lineage>
</organism>
<keyword evidence="1" id="KW-0812">Transmembrane</keyword>
<proteinExistence type="predicted"/>
<sequence>MRRRYNPYSLPPWLRKSRGVLGQFIIPFCIFQGVRTLLFPTAFDVLFLIALILIAFAFKMDLI</sequence>
<reference evidence="2 3" key="1">
    <citation type="submission" date="2018-12" db="EMBL/GenBank/DDBJ databases">
        <title>Bacillus yapensis draft genome sequence.</title>
        <authorList>
            <person name="Yu L."/>
            <person name="Xu X."/>
            <person name="Tang X."/>
        </authorList>
    </citation>
    <scope>NUCLEOTIDE SEQUENCE [LARGE SCALE GENOMIC DNA]</scope>
    <source>
        <strain evidence="2 3">XXST-01</strain>
    </source>
</reference>